<dbReference type="EMBL" id="LKEA01000021">
    <property type="protein sequence ID" value="ROW00396.1"/>
    <property type="molecule type" value="Genomic_DNA"/>
</dbReference>
<accession>A0A423WAP7</accession>
<comment type="caution">
    <text evidence="4">The sequence shown here is derived from an EMBL/GenBank/DDBJ whole genome shotgun (WGS) entry which is preliminary data.</text>
</comment>
<sequence>MPPKKSEAVAGSPLFKELCKSVAKETHNFTFACGGSIPIVPKLPENEFKLAPAVQKTDTVDDELEQGSTSQTRYGPRDPAADDFNEPPTRSTFSIPVDPDGTRTITPSKTVSLLHLEGGAADVYDESYRKATKLDPSRFSSTFNPYEVGIVDTIAQTLLPTLRHLQQTRTVKAELYKLNFYSAPSGKFKAHVDTPRSPDQFGSLVVCLPVPHKGGALEVRHKGKTVAFDWAAPDSNIKNASINWAAFYSDCEHEVLEVIEGHRLTLTYNLYIVRSNGFLGGYSPALDPTTLPPRGLYKTTSDLVHDPKLWKDGGHIGYHCSHIYPHTATTKLHCMVPDNLKGADMAMYSILRSLILKVSFRPAVPEEGMGHYPYDSDTEELGHGYHGHVGTEPVSLGANGKLKWEEWYGGQAGTGDDFDIWTGKRAKKAKNGDSTHYSYRKDLERVPSYLRYKDVHWLNEFGHKVTQVTYPAVKSDSCIPV</sequence>
<dbReference type="STRING" id="356882.A0A423WAP7"/>
<keyword evidence="1" id="KW-0479">Metal-binding</keyword>
<feature type="region of interest" description="Disordered" evidence="2">
    <location>
        <begin position="53"/>
        <end position="101"/>
    </location>
</feature>
<dbReference type="PROSITE" id="PS51471">
    <property type="entry name" value="FE2OG_OXY"/>
    <property type="match status" value="1"/>
</dbReference>
<dbReference type="Proteomes" id="UP000283895">
    <property type="component" value="Unassembled WGS sequence"/>
</dbReference>
<reference evidence="4 5" key="1">
    <citation type="submission" date="2015-09" db="EMBL/GenBank/DDBJ databases">
        <title>Host preference determinants of Valsa canker pathogens revealed by comparative genomics.</title>
        <authorList>
            <person name="Yin Z."/>
            <person name="Huang L."/>
        </authorList>
    </citation>
    <scope>NUCLEOTIDE SEQUENCE [LARGE SCALE GENOMIC DNA]</scope>
    <source>
        <strain evidence="4 5">03-1</strain>
    </source>
</reference>
<evidence type="ECO:0000256" key="2">
    <source>
        <dbReference type="SAM" id="MobiDB-lite"/>
    </source>
</evidence>
<evidence type="ECO:0000313" key="4">
    <source>
        <dbReference type="EMBL" id="ROW00396.1"/>
    </source>
</evidence>
<comment type="similarity">
    <text evidence="1">Belongs to the iron/ascorbate-dependent oxidoreductase family.</text>
</comment>
<proteinExistence type="inferred from homology"/>
<protein>
    <recommendedName>
        <fullName evidence="3">Fe2OG dioxygenase domain-containing protein</fullName>
    </recommendedName>
</protein>
<feature type="domain" description="Fe2OG dioxygenase" evidence="3">
    <location>
        <begin position="172"/>
        <end position="272"/>
    </location>
</feature>
<dbReference type="GO" id="GO:0046872">
    <property type="term" value="F:metal ion binding"/>
    <property type="evidence" value="ECO:0007669"/>
    <property type="project" value="UniProtKB-KW"/>
</dbReference>
<evidence type="ECO:0000256" key="1">
    <source>
        <dbReference type="RuleBase" id="RU003682"/>
    </source>
</evidence>
<keyword evidence="5" id="KW-1185">Reference proteome</keyword>
<dbReference type="PANTHER" id="PTHR33099">
    <property type="entry name" value="FE2OG DIOXYGENASE DOMAIN-CONTAINING PROTEIN"/>
    <property type="match status" value="1"/>
</dbReference>
<dbReference type="GO" id="GO:0016491">
    <property type="term" value="F:oxidoreductase activity"/>
    <property type="evidence" value="ECO:0007669"/>
    <property type="project" value="UniProtKB-KW"/>
</dbReference>
<organism evidence="4 5">
    <name type="scientific">Cytospora schulzeri</name>
    <dbReference type="NCBI Taxonomy" id="448051"/>
    <lineage>
        <taxon>Eukaryota</taxon>
        <taxon>Fungi</taxon>
        <taxon>Dikarya</taxon>
        <taxon>Ascomycota</taxon>
        <taxon>Pezizomycotina</taxon>
        <taxon>Sordariomycetes</taxon>
        <taxon>Sordariomycetidae</taxon>
        <taxon>Diaporthales</taxon>
        <taxon>Cytosporaceae</taxon>
        <taxon>Cytospora</taxon>
    </lineage>
</organism>
<dbReference type="PANTHER" id="PTHR33099:SF7">
    <property type="entry name" value="MYND-TYPE DOMAIN-CONTAINING PROTEIN"/>
    <property type="match status" value="1"/>
</dbReference>
<keyword evidence="1" id="KW-0408">Iron</keyword>
<keyword evidence="1" id="KW-0560">Oxidoreductase</keyword>
<dbReference type="AlphaFoldDB" id="A0A423WAP7"/>
<dbReference type="Gene3D" id="2.60.120.620">
    <property type="entry name" value="q2cbj1_9rhob like domain"/>
    <property type="match status" value="1"/>
</dbReference>
<gene>
    <name evidence="4" type="ORF">VMCG_07319</name>
</gene>
<dbReference type="InterPro" id="IPR005123">
    <property type="entry name" value="Oxoglu/Fe-dep_dioxygenase_dom"/>
</dbReference>
<name>A0A423WAP7_9PEZI</name>
<evidence type="ECO:0000313" key="5">
    <source>
        <dbReference type="Proteomes" id="UP000283895"/>
    </source>
</evidence>
<evidence type="ECO:0000259" key="3">
    <source>
        <dbReference type="PROSITE" id="PS51471"/>
    </source>
</evidence>
<dbReference type="OrthoDB" id="27483at2759"/>